<name>A0ABN3H502_9ACTN</name>
<reference evidence="1 2" key="1">
    <citation type="journal article" date="2019" name="Int. J. Syst. Evol. Microbiol.">
        <title>The Global Catalogue of Microorganisms (GCM) 10K type strain sequencing project: providing services to taxonomists for standard genome sequencing and annotation.</title>
        <authorList>
            <consortium name="The Broad Institute Genomics Platform"/>
            <consortium name="The Broad Institute Genome Sequencing Center for Infectious Disease"/>
            <person name="Wu L."/>
            <person name="Ma J."/>
        </authorList>
    </citation>
    <scope>NUCLEOTIDE SEQUENCE [LARGE SCALE GENOMIC DNA]</scope>
    <source>
        <strain evidence="1 2">JCM 16227</strain>
    </source>
</reference>
<protein>
    <submittedName>
        <fullName evidence="1">Uncharacterized protein</fullName>
    </submittedName>
</protein>
<accession>A0ABN3H502</accession>
<dbReference type="InterPro" id="IPR027417">
    <property type="entry name" value="P-loop_NTPase"/>
</dbReference>
<gene>
    <name evidence="1" type="ORF">GCM10009855_05730</name>
</gene>
<keyword evidence="2" id="KW-1185">Reference proteome</keyword>
<dbReference type="EMBL" id="BAAARB010000002">
    <property type="protein sequence ID" value="GAA2369306.1"/>
    <property type="molecule type" value="Genomic_DNA"/>
</dbReference>
<dbReference type="SUPFAM" id="SSF52540">
    <property type="entry name" value="P-loop containing nucleoside triphosphate hydrolases"/>
    <property type="match status" value="1"/>
</dbReference>
<sequence>MHADTLGEVDGVEPILSGLAFDGPDFARTPLVVDVSGAPGAGSSTMAAALAARFGVVARPVGQDRGDGPDHDRRLDDPADLLIRVIGAQARACDRAAIRAAEVPVVVVATKADTRPDADRLAANASEDLACPVHPVSALPAAARITSADVDVLRSWAAAGVRVPESAAAFAAAAPDQGSAARLLALLGRAGLVESLAAVSTDPDLDAQALAVRLRQASGLDALVAPIAAASAEIARGRRVRRLSGLRLHAARGFDRVALVRRLAGERVR</sequence>
<dbReference type="Proteomes" id="UP001501170">
    <property type="component" value="Unassembled WGS sequence"/>
</dbReference>
<comment type="caution">
    <text evidence="1">The sequence shown here is derived from an EMBL/GenBank/DDBJ whole genome shotgun (WGS) entry which is preliminary data.</text>
</comment>
<proteinExistence type="predicted"/>
<evidence type="ECO:0000313" key="2">
    <source>
        <dbReference type="Proteomes" id="UP001501170"/>
    </source>
</evidence>
<evidence type="ECO:0000313" key="1">
    <source>
        <dbReference type="EMBL" id="GAA2369306.1"/>
    </source>
</evidence>
<organism evidence="1 2">
    <name type="scientific">Gordonia cholesterolivorans</name>
    <dbReference type="NCBI Taxonomy" id="559625"/>
    <lineage>
        <taxon>Bacteria</taxon>
        <taxon>Bacillati</taxon>
        <taxon>Actinomycetota</taxon>
        <taxon>Actinomycetes</taxon>
        <taxon>Mycobacteriales</taxon>
        <taxon>Gordoniaceae</taxon>
        <taxon>Gordonia</taxon>
    </lineage>
</organism>